<dbReference type="PANTHER" id="PTHR43283:SF3">
    <property type="entry name" value="BETA-LACTAMASE FAMILY PROTEIN (AFU_ORTHOLOGUE AFUA_5G07500)"/>
    <property type="match status" value="1"/>
</dbReference>
<name>A0ABW5FYC7_9PSEU</name>
<comment type="caution">
    <text evidence="2">The sequence shown here is derived from an EMBL/GenBank/DDBJ whole genome shotgun (WGS) entry which is preliminary data.</text>
</comment>
<feature type="domain" description="Beta-lactamase-related" evidence="1">
    <location>
        <begin position="17"/>
        <end position="337"/>
    </location>
</feature>
<dbReference type="InterPro" id="IPR012338">
    <property type="entry name" value="Beta-lactam/transpept-like"/>
</dbReference>
<organism evidence="2 3">
    <name type="scientific">Amycolatopsis pigmentata</name>
    <dbReference type="NCBI Taxonomy" id="450801"/>
    <lineage>
        <taxon>Bacteria</taxon>
        <taxon>Bacillati</taxon>
        <taxon>Actinomycetota</taxon>
        <taxon>Actinomycetes</taxon>
        <taxon>Pseudonocardiales</taxon>
        <taxon>Pseudonocardiaceae</taxon>
        <taxon>Amycolatopsis</taxon>
    </lineage>
</organism>
<dbReference type="EMBL" id="JBHUKR010000016">
    <property type="protein sequence ID" value="MFD2420063.1"/>
    <property type="molecule type" value="Genomic_DNA"/>
</dbReference>
<keyword evidence="2" id="KW-0378">Hydrolase</keyword>
<gene>
    <name evidence="2" type="ORF">ACFSXZ_27410</name>
</gene>
<sequence length="461" mass="49754">MSRLDEIDAWLVERLPQLLVEHRVPGAAVAVSSGGEVIDAAAGVLSTATGVEANTDSLFHIGSITKVWTTTLAMQLVDEGTLDLDAAVLTYLPEFRTSDSAAGARITVRQLMCHVSGFEGDLFSDTGTGDDCVEKHVARLTEVPQLFEPGEMFSYNNAAFNVLGRVVEVLRNRPYDECLREYLFTPLHLTHVAAGPYEAILHRAAVGHIQRDGDEPQPTPVWALERSAAPAGAMLAMRPRDLLAFVRMHTNGGAGPEGQVLSAASVKAMQQRQVELPDTGRLGDAWGLGWAIFDLPGGQVIGHDGSPIGQAAFLRVVPGRDVAVTLLTNGGNPLPLYADIFGRVLRELADVELPASPAPEGAAPPQDASRYLGTYSSSVWEITVTRDDDGRVWMRRVPKGLAIEIGKRIERVELLAWRGDTLVPATPDERGLHIPHGFIGDDGAGRARYLHIGRILRRADA</sequence>
<evidence type="ECO:0000259" key="1">
    <source>
        <dbReference type="Pfam" id="PF00144"/>
    </source>
</evidence>
<evidence type="ECO:0000313" key="3">
    <source>
        <dbReference type="Proteomes" id="UP001597417"/>
    </source>
</evidence>
<dbReference type="PANTHER" id="PTHR43283">
    <property type="entry name" value="BETA-LACTAMASE-RELATED"/>
    <property type="match status" value="1"/>
</dbReference>
<reference evidence="3" key="1">
    <citation type="journal article" date="2019" name="Int. J. Syst. Evol. Microbiol.">
        <title>The Global Catalogue of Microorganisms (GCM) 10K type strain sequencing project: providing services to taxonomists for standard genome sequencing and annotation.</title>
        <authorList>
            <consortium name="The Broad Institute Genomics Platform"/>
            <consortium name="The Broad Institute Genome Sequencing Center for Infectious Disease"/>
            <person name="Wu L."/>
            <person name="Ma J."/>
        </authorList>
    </citation>
    <scope>NUCLEOTIDE SEQUENCE [LARGE SCALE GENOMIC DNA]</scope>
    <source>
        <strain evidence="3">CGMCC 4.7645</strain>
    </source>
</reference>
<dbReference type="Gene3D" id="3.40.710.10">
    <property type="entry name" value="DD-peptidase/beta-lactamase superfamily"/>
    <property type="match status" value="1"/>
</dbReference>
<protein>
    <submittedName>
        <fullName evidence="2">Serine hydrolase domain-containing protein</fullName>
        <ecNumber evidence="2">3.-.-.-</ecNumber>
    </submittedName>
</protein>
<dbReference type="InterPro" id="IPR001466">
    <property type="entry name" value="Beta-lactam-related"/>
</dbReference>
<keyword evidence="3" id="KW-1185">Reference proteome</keyword>
<dbReference type="Pfam" id="PF00144">
    <property type="entry name" value="Beta-lactamase"/>
    <property type="match status" value="1"/>
</dbReference>
<accession>A0ABW5FYC7</accession>
<dbReference type="SUPFAM" id="SSF56601">
    <property type="entry name" value="beta-lactamase/transpeptidase-like"/>
    <property type="match status" value="1"/>
</dbReference>
<dbReference type="EC" id="3.-.-.-" evidence="2"/>
<dbReference type="RefSeq" id="WP_378268094.1">
    <property type="nucleotide sequence ID" value="NZ_JBHUKR010000016.1"/>
</dbReference>
<proteinExistence type="predicted"/>
<dbReference type="InterPro" id="IPR050789">
    <property type="entry name" value="Diverse_Enzym_Activities"/>
</dbReference>
<evidence type="ECO:0000313" key="2">
    <source>
        <dbReference type="EMBL" id="MFD2420063.1"/>
    </source>
</evidence>
<dbReference type="Proteomes" id="UP001597417">
    <property type="component" value="Unassembled WGS sequence"/>
</dbReference>
<dbReference type="GO" id="GO:0016787">
    <property type="term" value="F:hydrolase activity"/>
    <property type="evidence" value="ECO:0007669"/>
    <property type="project" value="UniProtKB-KW"/>
</dbReference>